<name>A0A0X3PGM6_SCHSO</name>
<dbReference type="GO" id="GO:0043130">
    <property type="term" value="F:ubiquitin binding"/>
    <property type="evidence" value="ECO:0007669"/>
    <property type="project" value="InterPro"/>
</dbReference>
<dbReference type="AlphaFoldDB" id="A0A0X3PGM6"/>
<dbReference type="InterPro" id="IPR008942">
    <property type="entry name" value="ENTH_VHS"/>
</dbReference>
<sequence>SIKFNWLYNPAARENLAIVFIVMPKFLEVSYDVDACLCNALRDDNMERLLWFVRTRDYILESSQAEVGSSIKLIIKKFKKEGPNNPQIAHWLLNILQMCVMHCTDNFIAELNDQKSLKAFREALTIREKMTQYNEVVRLKLFTLLKSWYEQCKDYLPDSAFKKTYEAVLFGGEPSDLTPVNLHWFPNRNIMDEKLDSFLYDLSKVGNEILEHSSRPLYKLNVHCANAETSSSENDPVAPQDLKDMAFTTLRQVEADLRFWDDIVQHADIPQESLPDITAIGDNLCNVKSDVEKIIEKLKTAGDSSSRSVGGLQGDTSSLGGGDHSSESQSAQATAEIIPSRPPEQDYSSQGETLPQGSRNLQEDAGPYFKHQSKRSTSEMRSLHADIASNNSQRDAGFQDHTADAFDGSPKDEYEEILQRYRRRMVDNSSGSQWNASSGDLPAFHENQVVKDQEHILVRNRRRMVDN</sequence>
<evidence type="ECO:0000313" key="3">
    <source>
        <dbReference type="EMBL" id="JAP50929.1"/>
    </source>
</evidence>
<dbReference type="Pfam" id="PF00790">
    <property type="entry name" value="VHS"/>
    <property type="match status" value="1"/>
</dbReference>
<dbReference type="SUPFAM" id="SSF48464">
    <property type="entry name" value="ENTH/VHS domain"/>
    <property type="match status" value="1"/>
</dbReference>
<proteinExistence type="predicted"/>
<evidence type="ECO:0000259" key="2">
    <source>
        <dbReference type="PROSITE" id="PS50179"/>
    </source>
</evidence>
<feature type="compositionally biased region" description="Low complexity" evidence="1">
    <location>
        <begin position="327"/>
        <end position="336"/>
    </location>
</feature>
<feature type="region of interest" description="Disordered" evidence="1">
    <location>
        <begin position="302"/>
        <end position="410"/>
    </location>
</feature>
<feature type="non-terminal residue" evidence="3">
    <location>
        <position position="467"/>
    </location>
</feature>
<evidence type="ECO:0000256" key="1">
    <source>
        <dbReference type="SAM" id="MobiDB-lite"/>
    </source>
</evidence>
<dbReference type="EMBL" id="GEEE01012296">
    <property type="protein sequence ID" value="JAP50929.1"/>
    <property type="molecule type" value="Transcribed_RNA"/>
</dbReference>
<protein>
    <submittedName>
        <fullName evidence="3">VHS domain</fullName>
    </submittedName>
</protein>
<feature type="compositionally biased region" description="Basic and acidic residues" evidence="1">
    <location>
        <begin position="397"/>
        <end position="410"/>
    </location>
</feature>
<organism evidence="3">
    <name type="scientific">Schistocephalus solidus</name>
    <name type="common">Tapeworm</name>
    <dbReference type="NCBI Taxonomy" id="70667"/>
    <lineage>
        <taxon>Eukaryota</taxon>
        <taxon>Metazoa</taxon>
        <taxon>Spiralia</taxon>
        <taxon>Lophotrochozoa</taxon>
        <taxon>Platyhelminthes</taxon>
        <taxon>Cestoda</taxon>
        <taxon>Eucestoda</taxon>
        <taxon>Diphyllobothriidea</taxon>
        <taxon>Diphyllobothriidae</taxon>
        <taxon>Schistocephalus</taxon>
    </lineage>
</organism>
<dbReference type="PROSITE" id="PS50179">
    <property type="entry name" value="VHS"/>
    <property type="match status" value="1"/>
</dbReference>
<dbReference type="GO" id="GO:0035091">
    <property type="term" value="F:phosphatidylinositol binding"/>
    <property type="evidence" value="ECO:0007669"/>
    <property type="project" value="InterPro"/>
</dbReference>
<dbReference type="Gene3D" id="1.25.40.90">
    <property type="match status" value="1"/>
</dbReference>
<accession>A0A0X3PGM6</accession>
<feature type="compositionally biased region" description="Polar residues" evidence="1">
    <location>
        <begin position="302"/>
        <end position="318"/>
    </location>
</feature>
<feature type="domain" description="VHS" evidence="2">
    <location>
        <begin position="57"/>
        <end position="158"/>
    </location>
</feature>
<dbReference type="InterPro" id="IPR002014">
    <property type="entry name" value="VHS_dom"/>
</dbReference>
<gene>
    <name evidence="3" type="ORF">TR121594</name>
</gene>
<feature type="compositionally biased region" description="Polar residues" evidence="1">
    <location>
        <begin position="346"/>
        <end position="360"/>
    </location>
</feature>
<feature type="non-terminal residue" evidence="3">
    <location>
        <position position="1"/>
    </location>
</feature>
<reference evidence="3" key="1">
    <citation type="submission" date="2016-01" db="EMBL/GenBank/DDBJ databases">
        <title>Reference transcriptome for the parasite Schistocephalus solidus: insights into the molecular evolution of parasitism.</title>
        <authorList>
            <person name="Hebert F.O."/>
            <person name="Grambauer S."/>
            <person name="Barber I."/>
            <person name="Landry C.R."/>
            <person name="Aubin-Horth N."/>
        </authorList>
    </citation>
    <scope>NUCLEOTIDE SEQUENCE</scope>
</reference>